<proteinExistence type="predicted"/>
<dbReference type="PANTHER" id="PTHR44068">
    <property type="entry name" value="ZGC:194242"/>
    <property type="match status" value="1"/>
</dbReference>
<dbReference type="InterPro" id="IPR029063">
    <property type="entry name" value="SAM-dependent_MTases_sf"/>
</dbReference>
<reference evidence="1" key="1">
    <citation type="journal article" date="2020" name="mSystems">
        <title>Genome- and Community-Level Interaction Insights into Carbon Utilization and Element Cycling Functions of Hydrothermarchaeota in Hydrothermal Sediment.</title>
        <authorList>
            <person name="Zhou Z."/>
            <person name="Liu Y."/>
            <person name="Xu W."/>
            <person name="Pan J."/>
            <person name="Luo Z.H."/>
            <person name="Li M."/>
        </authorList>
    </citation>
    <scope>NUCLEOTIDE SEQUENCE [LARGE SCALE GENOMIC DNA]</scope>
    <source>
        <strain evidence="1">SpSt-222</strain>
    </source>
</reference>
<dbReference type="InterPro" id="IPR050447">
    <property type="entry name" value="Erg6_SMT_methyltransf"/>
</dbReference>
<dbReference type="AlphaFoldDB" id="A0A7C2AS45"/>
<keyword evidence="1" id="KW-0808">Transferase</keyword>
<dbReference type="EMBL" id="DSJL01000007">
    <property type="protein sequence ID" value="HEF64722.1"/>
    <property type="molecule type" value="Genomic_DNA"/>
</dbReference>
<gene>
    <name evidence="1" type="ORF">ENP47_03835</name>
</gene>
<name>A0A7C2AS45_THERO</name>
<dbReference type="SUPFAM" id="SSF53335">
    <property type="entry name" value="S-adenosyl-L-methionine-dependent methyltransferases"/>
    <property type="match status" value="1"/>
</dbReference>
<dbReference type="PANTHER" id="PTHR44068:SF11">
    <property type="entry name" value="GERANYL DIPHOSPHATE 2-C-METHYLTRANSFERASE"/>
    <property type="match status" value="1"/>
</dbReference>
<protein>
    <submittedName>
        <fullName evidence="1">Methyltransferase domain-containing protein</fullName>
    </submittedName>
</protein>
<dbReference type="GO" id="GO:0008168">
    <property type="term" value="F:methyltransferase activity"/>
    <property type="evidence" value="ECO:0007669"/>
    <property type="project" value="UniProtKB-KW"/>
</dbReference>
<dbReference type="GO" id="GO:0032259">
    <property type="term" value="P:methylation"/>
    <property type="evidence" value="ECO:0007669"/>
    <property type="project" value="UniProtKB-KW"/>
</dbReference>
<accession>A0A7C2AS45</accession>
<dbReference type="Pfam" id="PF02353">
    <property type="entry name" value="CMAS"/>
    <property type="match status" value="1"/>
</dbReference>
<comment type="caution">
    <text evidence="1">The sequence shown here is derived from an EMBL/GenBank/DDBJ whole genome shotgun (WGS) entry which is preliminary data.</text>
</comment>
<organism evidence="1">
    <name type="scientific">Thermomicrobium roseum</name>
    <dbReference type="NCBI Taxonomy" id="500"/>
    <lineage>
        <taxon>Bacteria</taxon>
        <taxon>Pseudomonadati</taxon>
        <taxon>Thermomicrobiota</taxon>
        <taxon>Thermomicrobia</taxon>
        <taxon>Thermomicrobiales</taxon>
        <taxon>Thermomicrobiaceae</taxon>
        <taxon>Thermomicrobium</taxon>
    </lineage>
</organism>
<dbReference type="Gene3D" id="3.40.50.150">
    <property type="entry name" value="Vaccinia Virus protein VP39"/>
    <property type="match status" value="1"/>
</dbReference>
<sequence length="81" mass="8639">MNRTLASRIGIQPGQRVPDAGCGVGGSAIWLAETDGVKVVGITPVAAQVARARSYARRRGITDRVSLEEQDSTHLHESQGR</sequence>
<evidence type="ECO:0000313" key="1">
    <source>
        <dbReference type="EMBL" id="HEF64722.1"/>
    </source>
</evidence>
<keyword evidence="1" id="KW-0489">Methyltransferase</keyword>